<dbReference type="Gene3D" id="3.20.190.10">
    <property type="entry name" value="MutM-like, N-terminal"/>
    <property type="match status" value="1"/>
</dbReference>
<evidence type="ECO:0000313" key="17">
    <source>
        <dbReference type="EMBL" id="MBO8193389.1"/>
    </source>
</evidence>
<dbReference type="Gene3D" id="1.10.8.50">
    <property type="match status" value="1"/>
</dbReference>
<dbReference type="PROSITE" id="PS01242">
    <property type="entry name" value="ZF_FPG_1"/>
    <property type="match status" value="1"/>
</dbReference>
<protein>
    <recommendedName>
        <fullName evidence="2">DNA-(apurinic or apyrimidinic site) lyase</fullName>
        <ecNumber evidence="2">4.2.99.18</ecNumber>
    </recommendedName>
</protein>
<evidence type="ECO:0000256" key="5">
    <source>
        <dbReference type="ARBA" id="ARBA00022771"/>
    </source>
</evidence>
<keyword evidence="4" id="KW-0227">DNA damage</keyword>
<dbReference type="InterPro" id="IPR012319">
    <property type="entry name" value="FPG_cat"/>
</dbReference>
<evidence type="ECO:0000256" key="6">
    <source>
        <dbReference type="ARBA" id="ARBA00022801"/>
    </source>
</evidence>
<dbReference type="InterPro" id="IPR010979">
    <property type="entry name" value="Ribosomal_uS13-like_H2TH"/>
</dbReference>
<dbReference type="PANTHER" id="PTHR42697">
    <property type="entry name" value="ENDONUCLEASE 8"/>
    <property type="match status" value="1"/>
</dbReference>
<evidence type="ECO:0000256" key="4">
    <source>
        <dbReference type="ARBA" id="ARBA00022763"/>
    </source>
</evidence>
<keyword evidence="7" id="KW-0862">Zinc</keyword>
<proteinExistence type="inferred from homology"/>
<evidence type="ECO:0000256" key="1">
    <source>
        <dbReference type="ARBA" id="ARBA00009409"/>
    </source>
</evidence>
<keyword evidence="10" id="KW-0456">Lyase</keyword>
<evidence type="ECO:0000259" key="16">
    <source>
        <dbReference type="PROSITE" id="PS51068"/>
    </source>
</evidence>
<comment type="similarity">
    <text evidence="1">Belongs to the FPG family.</text>
</comment>
<evidence type="ECO:0000256" key="13">
    <source>
        <dbReference type="ARBA" id="ARBA00044632"/>
    </source>
</evidence>
<evidence type="ECO:0000256" key="7">
    <source>
        <dbReference type="ARBA" id="ARBA00022833"/>
    </source>
</evidence>
<dbReference type="PROSITE" id="PS51066">
    <property type="entry name" value="ZF_FPG_2"/>
    <property type="match status" value="1"/>
</dbReference>
<sequence>MPEGDTVWRTAHALHSALAGQVLARTDFRVPRLATVDLSGRTLLNVTPRGKHLLMRVEGGLTVHSHLGMEGAWRVKANPPGRIGSPGGFGPAHHIRVLLVASSHTAAGMRLPVLELLRTAEEFAAVGHLGPDLLGPDWDATEAERRLLQDPERPLVDALLDQRNLAGIGNVYAAELCFLARTSPWAPVGSLSTPLPARLLAAAKQLLEANKDRVRRRTTNSPRPDRNLAVYGRENRPCYRCGTPVRTGSHGPPERPRTVWYCPYCQPPATGESHSGCEKGRRPPTN</sequence>
<dbReference type="SUPFAM" id="SSF81624">
    <property type="entry name" value="N-terminal domain of MutM-like DNA repair proteins"/>
    <property type="match status" value="1"/>
</dbReference>
<accession>A0ABS3XDM4</accession>
<dbReference type="EMBL" id="JADKMA010000080">
    <property type="protein sequence ID" value="MBO8193389.1"/>
    <property type="molecule type" value="Genomic_DNA"/>
</dbReference>
<keyword evidence="8" id="KW-0238">DNA-binding</keyword>
<evidence type="ECO:0000256" key="12">
    <source>
        <dbReference type="ARBA" id="ARBA00023295"/>
    </source>
</evidence>
<evidence type="ECO:0000256" key="3">
    <source>
        <dbReference type="ARBA" id="ARBA00022723"/>
    </source>
</evidence>
<keyword evidence="5 14" id="KW-0863">Zinc-finger</keyword>
<comment type="catalytic activity">
    <reaction evidence="13">
        <text>2'-deoxyribonucleotide-(2'-deoxyribose 5'-phosphate)-2'-deoxyribonucleotide-DNA = a 3'-end 2'-deoxyribonucleotide-(2,3-dehydro-2,3-deoxyribose 5'-phosphate)-DNA + a 5'-end 5'-phospho-2'-deoxyribonucleoside-DNA + H(+)</text>
        <dbReference type="Rhea" id="RHEA:66592"/>
        <dbReference type="Rhea" id="RHEA-COMP:13180"/>
        <dbReference type="Rhea" id="RHEA-COMP:16897"/>
        <dbReference type="Rhea" id="RHEA-COMP:17067"/>
        <dbReference type="ChEBI" id="CHEBI:15378"/>
        <dbReference type="ChEBI" id="CHEBI:136412"/>
        <dbReference type="ChEBI" id="CHEBI:157695"/>
        <dbReference type="ChEBI" id="CHEBI:167181"/>
        <dbReference type="EC" id="4.2.99.18"/>
    </reaction>
</comment>
<feature type="domain" description="FPG-type" evidence="15">
    <location>
        <begin position="229"/>
        <end position="267"/>
    </location>
</feature>
<keyword evidence="18" id="KW-1185">Reference proteome</keyword>
<organism evidence="17 18">
    <name type="scientific">Streptomyces oryzae</name>
    <dbReference type="NCBI Taxonomy" id="1434886"/>
    <lineage>
        <taxon>Bacteria</taxon>
        <taxon>Bacillati</taxon>
        <taxon>Actinomycetota</taxon>
        <taxon>Actinomycetes</taxon>
        <taxon>Kitasatosporales</taxon>
        <taxon>Streptomycetaceae</taxon>
        <taxon>Streptomyces</taxon>
    </lineage>
</organism>
<dbReference type="SMART" id="SM00898">
    <property type="entry name" value="Fapy_DNA_glyco"/>
    <property type="match status" value="1"/>
</dbReference>
<dbReference type="SUPFAM" id="SSF46946">
    <property type="entry name" value="S13-like H2TH domain"/>
    <property type="match status" value="1"/>
</dbReference>
<dbReference type="InterPro" id="IPR015887">
    <property type="entry name" value="DNA_glyclase_Znf_dom_DNA_BS"/>
</dbReference>
<evidence type="ECO:0000256" key="8">
    <source>
        <dbReference type="ARBA" id="ARBA00023125"/>
    </source>
</evidence>
<comment type="caution">
    <text evidence="17">The sequence shown here is derived from an EMBL/GenBank/DDBJ whole genome shotgun (WGS) entry which is preliminary data.</text>
</comment>
<evidence type="ECO:0000256" key="9">
    <source>
        <dbReference type="ARBA" id="ARBA00023204"/>
    </source>
</evidence>
<evidence type="ECO:0000313" key="18">
    <source>
        <dbReference type="Proteomes" id="UP001519064"/>
    </source>
</evidence>
<gene>
    <name evidence="17" type="ORF">ITI46_17230</name>
</gene>
<dbReference type="EC" id="4.2.99.18" evidence="2"/>
<dbReference type="SMART" id="SM01232">
    <property type="entry name" value="H2TH"/>
    <property type="match status" value="1"/>
</dbReference>
<dbReference type="CDD" id="cd08971">
    <property type="entry name" value="AcNei2_N"/>
    <property type="match status" value="1"/>
</dbReference>
<evidence type="ECO:0000256" key="2">
    <source>
        <dbReference type="ARBA" id="ARBA00012720"/>
    </source>
</evidence>
<dbReference type="InterPro" id="IPR044090">
    <property type="entry name" value="Nei2_N"/>
</dbReference>
<dbReference type="PANTHER" id="PTHR42697:SF1">
    <property type="entry name" value="ENDONUCLEASE 8"/>
    <property type="match status" value="1"/>
</dbReference>
<feature type="domain" description="Formamidopyrimidine-DNA glycosylase catalytic" evidence="16">
    <location>
        <begin position="2"/>
        <end position="90"/>
    </location>
</feature>
<evidence type="ECO:0000259" key="15">
    <source>
        <dbReference type="PROSITE" id="PS51066"/>
    </source>
</evidence>
<keyword evidence="11" id="KW-0511">Multifunctional enzyme</keyword>
<keyword evidence="9" id="KW-0234">DNA repair</keyword>
<reference evidence="17 18" key="1">
    <citation type="submission" date="2020-11" db="EMBL/GenBank/DDBJ databases">
        <title>Streptomyces spirodelae sp. nov., isolated from duckweed.</title>
        <authorList>
            <person name="Saimee Y."/>
            <person name="Duangmal K."/>
        </authorList>
    </citation>
    <scope>NUCLEOTIDE SEQUENCE [LARGE SCALE GENOMIC DNA]</scope>
    <source>
        <strain evidence="17 18">S16-07</strain>
    </source>
</reference>
<dbReference type="Pfam" id="PF01149">
    <property type="entry name" value="Fapy_DNA_glyco"/>
    <property type="match status" value="1"/>
</dbReference>
<dbReference type="InterPro" id="IPR015886">
    <property type="entry name" value="H2TH_FPG"/>
</dbReference>
<dbReference type="Pfam" id="PF06831">
    <property type="entry name" value="H2TH"/>
    <property type="match status" value="1"/>
</dbReference>
<dbReference type="InterPro" id="IPR000214">
    <property type="entry name" value="Znf_DNA_glyclase/AP_lyase"/>
</dbReference>
<evidence type="ECO:0000256" key="10">
    <source>
        <dbReference type="ARBA" id="ARBA00023239"/>
    </source>
</evidence>
<name>A0ABS3XDM4_9ACTN</name>
<dbReference type="SUPFAM" id="SSF57716">
    <property type="entry name" value="Glucocorticoid receptor-like (DNA-binding domain)"/>
    <property type="match status" value="1"/>
</dbReference>
<evidence type="ECO:0000256" key="14">
    <source>
        <dbReference type="PROSITE-ProRule" id="PRU00391"/>
    </source>
</evidence>
<evidence type="ECO:0000256" key="11">
    <source>
        <dbReference type="ARBA" id="ARBA00023268"/>
    </source>
</evidence>
<keyword evidence="6" id="KW-0378">Hydrolase</keyword>
<keyword evidence="3" id="KW-0479">Metal-binding</keyword>
<dbReference type="PROSITE" id="PS51068">
    <property type="entry name" value="FPG_CAT"/>
    <property type="match status" value="1"/>
</dbReference>
<keyword evidence="12" id="KW-0326">Glycosidase</keyword>
<dbReference type="Proteomes" id="UP001519064">
    <property type="component" value="Unassembled WGS sequence"/>
</dbReference>
<dbReference type="InterPro" id="IPR035937">
    <property type="entry name" value="FPG_N"/>
</dbReference>
<dbReference type="RefSeq" id="WP_209240445.1">
    <property type="nucleotide sequence ID" value="NZ_JADKMA010000080.1"/>
</dbReference>